<comment type="caution">
    <text evidence="1">The sequence shown here is derived from an EMBL/GenBank/DDBJ whole genome shotgun (WGS) entry which is preliminary data.</text>
</comment>
<accession>A0ACC0SRZ8</accession>
<sequence>MLFHYTNLVVFPEMSTQPDALYSWYPRQNQLINYLVWKAQKAATTIRESVDEIGYIVANTTLNLCRANFKRLRLSIFK</sequence>
<name>A0ACC0SRZ8_POPTR</name>
<evidence type="ECO:0000313" key="1">
    <source>
        <dbReference type="EMBL" id="KAI9392050.1"/>
    </source>
</evidence>
<dbReference type="EMBL" id="CM009295">
    <property type="protein sequence ID" value="KAI9392050.1"/>
    <property type="molecule type" value="Genomic_DNA"/>
</dbReference>
<dbReference type="Proteomes" id="UP000006729">
    <property type="component" value="Chromosome 6"/>
</dbReference>
<evidence type="ECO:0000313" key="2">
    <source>
        <dbReference type="Proteomes" id="UP000006729"/>
    </source>
</evidence>
<proteinExistence type="predicted"/>
<keyword evidence="2" id="KW-1185">Reference proteome</keyword>
<reference evidence="1 2" key="1">
    <citation type="journal article" date="2006" name="Science">
        <title>The genome of black cottonwood, Populus trichocarpa (Torr. &amp; Gray).</title>
        <authorList>
            <person name="Tuskan G.A."/>
            <person name="Difazio S."/>
            <person name="Jansson S."/>
            <person name="Bohlmann J."/>
            <person name="Grigoriev I."/>
            <person name="Hellsten U."/>
            <person name="Putnam N."/>
            <person name="Ralph S."/>
            <person name="Rombauts S."/>
            <person name="Salamov A."/>
            <person name="Schein J."/>
            <person name="Sterck L."/>
            <person name="Aerts A."/>
            <person name="Bhalerao R.R."/>
            <person name="Bhalerao R.P."/>
            <person name="Blaudez D."/>
            <person name="Boerjan W."/>
            <person name="Brun A."/>
            <person name="Brunner A."/>
            <person name="Busov V."/>
            <person name="Campbell M."/>
            <person name="Carlson J."/>
            <person name="Chalot M."/>
            <person name="Chapman J."/>
            <person name="Chen G.L."/>
            <person name="Cooper D."/>
            <person name="Coutinho P.M."/>
            <person name="Couturier J."/>
            <person name="Covert S."/>
            <person name="Cronk Q."/>
            <person name="Cunningham R."/>
            <person name="Davis J."/>
            <person name="Degroeve S."/>
            <person name="Dejardin A."/>
            <person name="Depamphilis C."/>
            <person name="Detter J."/>
            <person name="Dirks B."/>
            <person name="Dubchak I."/>
            <person name="Duplessis S."/>
            <person name="Ehlting J."/>
            <person name="Ellis B."/>
            <person name="Gendler K."/>
            <person name="Goodstein D."/>
            <person name="Gribskov M."/>
            <person name="Grimwood J."/>
            <person name="Groover A."/>
            <person name="Gunter L."/>
            <person name="Hamberger B."/>
            <person name="Heinze B."/>
            <person name="Helariutta Y."/>
            <person name="Henrissat B."/>
            <person name="Holligan D."/>
            <person name="Holt R."/>
            <person name="Huang W."/>
            <person name="Islam-Faridi N."/>
            <person name="Jones S."/>
            <person name="Jones-Rhoades M."/>
            <person name="Jorgensen R."/>
            <person name="Joshi C."/>
            <person name="Kangasjarvi J."/>
            <person name="Karlsson J."/>
            <person name="Kelleher C."/>
            <person name="Kirkpatrick R."/>
            <person name="Kirst M."/>
            <person name="Kohler A."/>
            <person name="Kalluri U."/>
            <person name="Larimer F."/>
            <person name="Leebens-Mack J."/>
            <person name="Leple J.C."/>
            <person name="Locascio P."/>
            <person name="Lou Y."/>
            <person name="Lucas S."/>
            <person name="Martin F."/>
            <person name="Montanini B."/>
            <person name="Napoli C."/>
            <person name="Nelson D.R."/>
            <person name="Nelson C."/>
            <person name="Nieminen K."/>
            <person name="Nilsson O."/>
            <person name="Pereda V."/>
            <person name="Peter G."/>
            <person name="Philippe R."/>
            <person name="Pilate G."/>
            <person name="Poliakov A."/>
            <person name="Razumovskaya J."/>
            <person name="Richardson P."/>
            <person name="Rinaldi C."/>
            <person name="Ritland K."/>
            <person name="Rouze P."/>
            <person name="Ryaboy D."/>
            <person name="Schmutz J."/>
            <person name="Schrader J."/>
            <person name="Segerman B."/>
            <person name="Shin H."/>
            <person name="Siddiqui A."/>
            <person name="Sterky F."/>
            <person name="Terry A."/>
            <person name="Tsai C.J."/>
            <person name="Uberbacher E."/>
            <person name="Unneberg P."/>
            <person name="Vahala J."/>
            <person name="Wall K."/>
            <person name="Wessler S."/>
            <person name="Yang G."/>
            <person name="Yin T."/>
            <person name="Douglas C."/>
            <person name="Marra M."/>
            <person name="Sandberg G."/>
            <person name="Van de Peer Y."/>
            <person name="Rokhsar D."/>
        </authorList>
    </citation>
    <scope>NUCLEOTIDE SEQUENCE [LARGE SCALE GENOMIC DNA]</scope>
    <source>
        <strain evidence="2">cv. Nisqually</strain>
    </source>
</reference>
<organism evidence="1 2">
    <name type="scientific">Populus trichocarpa</name>
    <name type="common">Western balsam poplar</name>
    <name type="synonym">Populus balsamifera subsp. trichocarpa</name>
    <dbReference type="NCBI Taxonomy" id="3694"/>
    <lineage>
        <taxon>Eukaryota</taxon>
        <taxon>Viridiplantae</taxon>
        <taxon>Streptophyta</taxon>
        <taxon>Embryophyta</taxon>
        <taxon>Tracheophyta</taxon>
        <taxon>Spermatophyta</taxon>
        <taxon>Magnoliopsida</taxon>
        <taxon>eudicotyledons</taxon>
        <taxon>Gunneridae</taxon>
        <taxon>Pentapetalae</taxon>
        <taxon>rosids</taxon>
        <taxon>fabids</taxon>
        <taxon>Malpighiales</taxon>
        <taxon>Salicaceae</taxon>
        <taxon>Saliceae</taxon>
        <taxon>Populus</taxon>
    </lineage>
</organism>
<protein>
    <submittedName>
        <fullName evidence="1">Uncharacterized protein</fullName>
    </submittedName>
</protein>
<gene>
    <name evidence="1" type="ORF">POPTR_006G038250v4</name>
</gene>